<feature type="transmembrane region" description="Helical" evidence="1">
    <location>
        <begin position="55"/>
        <end position="77"/>
    </location>
</feature>
<name>A0AAV4EIK1_9GAST</name>
<dbReference type="AlphaFoldDB" id="A0AAV4EIK1"/>
<keyword evidence="1" id="KW-1133">Transmembrane helix</keyword>
<feature type="transmembrane region" description="Helical" evidence="1">
    <location>
        <begin position="182"/>
        <end position="202"/>
    </location>
</feature>
<reference evidence="2 3" key="1">
    <citation type="journal article" date="2021" name="Elife">
        <title>Chloroplast acquisition without the gene transfer in kleptoplastic sea slugs, Plakobranchus ocellatus.</title>
        <authorList>
            <person name="Maeda T."/>
            <person name="Takahashi S."/>
            <person name="Yoshida T."/>
            <person name="Shimamura S."/>
            <person name="Takaki Y."/>
            <person name="Nagai Y."/>
            <person name="Toyoda A."/>
            <person name="Suzuki Y."/>
            <person name="Arimoto A."/>
            <person name="Ishii H."/>
            <person name="Satoh N."/>
            <person name="Nishiyama T."/>
            <person name="Hasebe M."/>
            <person name="Maruyama T."/>
            <person name="Minagawa J."/>
            <person name="Obokata J."/>
            <person name="Shigenobu S."/>
        </authorList>
    </citation>
    <scope>NUCLEOTIDE SEQUENCE [LARGE SCALE GENOMIC DNA]</scope>
</reference>
<dbReference type="InterPro" id="IPR011701">
    <property type="entry name" value="MFS"/>
</dbReference>
<protein>
    <submittedName>
        <fullName evidence="2">Monocarboxylate transporter</fullName>
    </submittedName>
</protein>
<evidence type="ECO:0000313" key="2">
    <source>
        <dbReference type="EMBL" id="GFR60497.1"/>
    </source>
</evidence>
<dbReference type="PANTHER" id="PTHR11360:SF284">
    <property type="entry name" value="EG:103B4.3 PROTEIN-RELATED"/>
    <property type="match status" value="1"/>
</dbReference>
<evidence type="ECO:0000313" key="3">
    <source>
        <dbReference type="Proteomes" id="UP000762676"/>
    </source>
</evidence>
<accession>A0AAV4EIK1</accession>
<proteinExistence type="predicted"/>
<dbReference type="SUPFAM" id="SSF103473">
    <property type="entry name" value="MFS general substrate transporter"/>
    <property type="match status" value="1"/>
</dbReference>
<feature type="transmembrane region" description="Helical" evidence="1">
    <location>
        <begin position="125"/>
        <end position="143"/>
    </location>
</feature>
<sequence length="232" mass="25039">MSQFKNEMNTTTQPEAKALTNGTEDHSQHPPHNSKGVEVKIKKSDPNVYVMDSSYGWVICFACFVIYCLAAAFNRALTISFLDFVRIFDVSITTTSLSFTFLLVAISIAALLVMNVMVPLTGERTAVVVGCLGNALCTIGVGLSPNISVFLLCMTFKGLFTGTAFVPCIAMISQYFDKRRSLATSFAYCGLGVGSMAAPPLIEYLKETFGLVGMFLIVGALEMNAVPGRHVA</sequence>
<gene>
    <name evidence="2" type="ORF">ElyMa_003532400</name>
</gene>
<dbReference type="InterPro" id="IPR036259">
    <property type="entry name" value="MFS_trans_sf"/>
</dbReference>
<dbReference type="GO" id="GO:0008028">
    <property type="term" value="F:monocarboxylic acid transmembrane transporter activity"/>
    <property type="evidence" value="ECO:0007669"/>
    <property type="project" value="TreeGrafter"/>
</dbReference>
<comment type="caution">
    <text evidence="2">The sequence shown here is derived from an EMBL/GenBank/DDBJ whole genome shotgun (WGS) entry which is preliminary data.</text>
</comment>
<feature type="transmembrane region" description="Helical" evidence="1">
    <location>
        <begin position="97"/>
        <end position="118"/>
    </location>
</feature>
<feature type="transmembrane region" description="Helical" evidence="1">
    <location>
        <begin position="208"/>
        <end position="226"/>
    </location>
</feature>
<keyword evidence="3" id="KW-1185">Reference proteome</keyword>
<dbReference type="Proteomes" id="UP000762676">
    <property type="component" value="Unassembled WGS sequence"/>
</dbReference>
<dbReference type="Gene3D" id="1.20.1250.20">
    <property type="entry name" value="MFS general substrate transporter like domains"/>
    <property type="match status" value="1"/>
</dbReference>
<dbReference type="Pfam" id="PF07690">
    <property type="entry name" value="MFS_1"/>
    <property type="match status" value="1"/>
</dbReference>
<dbReference type="EMBL" id="BMAT01007240">
    <property type="protein sequence ID" value="GFR60497.1"/>
    <property type="molecule type" value="Genomic_DNA"/>
</dbReference>
<keyword evidence="1" id="KW-0472">Membrane</keyword>
<dbReference type="InterPro" id="IPR050327">
    <property type="entry name" value="Proton-linked_MCT"/>
</dbReference>
<organism evidence="2 3">
    <name type="scientific">Elysia marginata</name>
    <dbReference type="NCBI Taxonomy" id="1093978"/>
    <lineage>
        <taxon>Eukaryota</taxon>
        <taxon>Metazoa</taxon>
        <taxon>Spiralia</taxon>
        <taxon>Lophotrochozoa</taxon>
        <taxon>Mollusca</taxon>
        <taxon>Gastropoda</taxon>
        <taxon>Heterobranchia</taxon>
        <taxon>Euthyneura</taxon>
        <taxon>Panpulmonata</taxon>
        <taxon>Sacoglossa</taxon>
        <taxon>Placobranchoidea</taxon>
        <taxon>Plakobranchidae</taxon>
        <taxon>Elysia</taxon>
    </lineage>
</organism>
<keyword evidence="1" id="KW-0812">Transmembrane</keyword>
<dbReference type="PANTHER" id="PTHR11360">
    <property type="entry name" value="MONOCARBOXYLATE TRANSPORTER"/>
    <property type="match status" value="1"/>
</dbReference>
<evidence type="ECO:0000256" key="1">
    <source>
        <dbReference type="SAM" id="Phobius"/>
    </source>
</evidence>
<feature type="transmembrane region" description="Helical" evidence="1">
    <location>
        <begin position="149"/>
        <end position="170"/>
    </location>
</feature>